<comment type="caution">
    <text evidence="1">The sequence shown here is derived from an EMBL/GenBank/DDBJ whole genome shotgun (WGS) entry which is preliminary data.</text>
</comment>
<dbReference type="Proteomes" id="UP000601435">
    <property type="component" value="Unassembled WGS sequence"/>
</dbReference>
<organism evidence="1 2">
    <name type="scientific">Symbiodinium necroappetens</name>
    <dbReference type="NCBI Taxonomy" id="1628268"/>
    <lineage>
        <taxon>Eukaryota</taxon>
        <taxon>Sar</taxon>
        <taxon>Alveolata</taxon>
        <taxon>Dinophyceae</taxon>
        <taxon>Suessiales</taxon>
        <taxon>Symbiodiniaceae</taxon>
        <taxon>Symbiodinium</taxon>
    </lineage>
</organism>
<keyword evidence="2" id="KW-1185">Reference proteome</keyword>
<dbReference type="EMBL" id="CAJNJA010015418">
    <property type="protein sequence ID" value="CAE7361476.1"/>
    <property type="molecule type" value="Genomic_DNA"/>
</dbReference>
<gene>
    <name evidence="1" type="primary">Ank3</name>
    <name evidence="1" type="ORF">SNEC2469_LOCUS9545</name>
</gene>
<evidence type="ECO:0000313" key="1">
    <source>
        <dbReference type="EMBL" id="CAE7361476.1"/>
    </source>
</evidence>
<evidence type="ECO:0000313" key="2">
    <source>
        <dbReference type="Proteomes" id="UP000601435"/>
    </source>
</evidence>
<dbReference type="OrthoDB" id="422918at2759"/>
<reference evidence="1" key="1">
    <citation type="submission" date="2021-02" db="EMBL/GenBank/DDBJ databases">
        <authorList>
            <person name="Dougan E. K."/>
            <person name="Rhodes N."/>
            <person name="Thang M."/>
            <person name="Chan C."/>
        </authorList>
    </citation>
    <scope>NUCLEOTIDE SEQUENCE</scope>
</reference>
<sequence>MGCACCAVAEEFKDPRAIIYNGFDESSVSVAFILDNQFGATTFTGRVRIYAFAGHFLSTSISWDCVVGGGGDYMKYRGTISEEKITGTFEYSVNGFGGGGNFRLQAKDTRRTLQAVAEENLSRALSIKKAPESSEACVEDAI</sequence>
<dbReference type="AlphaFoldDB" id="A0A812Q970"/>
<protein>
    <submittedName>
        <fullName evidence="1">Ank3 protein</fullName>
    </submittedName>
</protein>
<accession>A0A812Q970</accession>
<proteinExistence type="predicted"/>
<name>A0A812Q970_9DINO</name>